<dbReference type="EMBL" id="HBFR01026906">
    <property type="protein sequence ID" value="CAD8892199.1"/>
    <property type="molecule type" value="Transcribed_RNA"/>
</dbReference>
<reference evidence="10" key="1">
    <citation type="submission" date="2021-01" db="EMBL/GenBank/DDBJ databases">
        <authorList>
            <person name="Corre E."/>
            <person name="Pelletier E."/>
            <person name="Niang G."/>
            <person name="Scheremetjew M."/>
            <person name="Finn R."/>
            <person name="Kale V."/>
            <person name="Holt S."/>
            <person name="Cochrane G."/>
            <person name="Meng A."/>
            <person name="Brown T."/>
            <person name="Cohen L."/>
        </authorList>
    </citation>
    <scope>NUCLEOTIDE SEQUENCE</scope>
    <source>
        <strain evidence="10">308</strain>
    </source>
</reference>
<keyword evidence="5 8" id="KW-1133">Transmembrane helix</keyword>
<evidence type="ECO:0000256" key="2">
    <source>
        <dbReference type="ARBA" id="ARBA00022448"/>
    </source>
</evidence>
<dbReference type="GO" id="GO:0005254">
    <property type="term" value="F:chloride channel activity"/>
    <property type="evidence" value="ECO:0007669"/>
    <property type="project" value="InterPro"/>
</dbReference>
<evidence type="ECO:0000313" key="10">
    <source>
        <dbReference type="EMBL" id="CAD8892199.1"/>
    </source>
</evidence>
<dbReference type="PANTHER" id="PTHR33281:SF19">
    <property type="entry name" value="VOLTAGE-DEPENDENT ANION CHANNEL-FORMING PROTEIN YNEE"/>
    <property type="match status" value="1"/>
</dbReference>
<feature type="transmembrane region" description="Helical" evidence="8">
    <location>
        <begin position="179"/>
        <end position="199"/>
    </location>
</feature>
<accession>A0A7S1BNS9</accession>
<comment type="subcellular location">
    <subcellularLocation>
        <location evidence="1">Cell membrane</location>
        <topology evidence="1">Multi-pass membrane protein</topology>
    </subcellularLocation>
</comment>
<dbReference type="PANTHER" id="PTHR33281">
    <property type="entry name" value="UPF0187 PROTEIN YNEE"/>
    <property type="match status" value="1"/>
</dbReference>
<sequence length="452" mass="50567">MKMTHGPRSSTIMALGCWFLRAMTMADCLTTSERGVSDNRFRPFSVQRTCSLPLLASVNDSSDQDQLQDVTDLLVFKRKEPYSNQHPVYIRENSMADAITKQGKVPYGESSRKFRRTIFTYSDWVKHRSNVSTIWTLRDVFYSGVVRELIGNTLTVTASGILLILWNDFLVPLCGAPALSLPTLPFTLSSSALSLLLVFRTNSSYGRWTEARATWTRIITHSRNLVRMAATISDPADMALPASRSAAALDDLARDVWLFARSVMNRLSGPEDEKAYLTDLEEALSDTAPALWRRVLSASDRSMASLTQLSLSLSRTPIDAKSRLEIDKSVIILGDCLGTCEKIFNSPVPLVYTRHTARFLSIWLLLLPLTMYDSFLPGPTTTGRVVGRLLPQIAMVPTVMIMSLFLFGIEQLALQLEEPFSILPMQTFCENIRSANGRIIDWAVESAKEHHS</sequence>
<dbReference type="GO" id="GO:0005886">
    <property type="term" value="C:plasma membrane"/>
    <property type="evidence" value="ECO:0007669"/>
    <property type="project" value="UniProtKB-SubCell"/>
</dbReference>
<gene>
    <name evidence="10" type="ORF">CHYS00102_LOCUS19405</name>
</gene>
<evidence type="ECO:0008006" key="11">
    <source>
        <dbReference type="Google" id="ProtNLM"/>
    </source>
</evidence>
<evidence type="ECO:0000256" key="9">
    <source>
        <dbReference type="SAM" id="SignalP"/>
    </source>
</evidence>
<keyword evidence="9" id="KW-0732">Signal</keyword>
<keyword evidence="7 8" id="KW-0472">Membrane</keyword>
<evidence type="ECO:0000256" key="4">
    <source>
        <dbReference type="ARBA" id="ARBA00022692"/>
    </source>
</evidence>
<feature type="chain" id="PRO_5031312051" description="Bestrophin homolog" evidence="9">
    <location>
        <begin position="29"/>
        <end position="452"/>
    </location>
</feature>
<feature type="transmembrane region" description="Helical" evidence="8">
    <location>
        <begin position="389"/>
        <end position="409"/>
    </location>
</feature>
<keyword evidence="6" id="KW-0406">Ion transport</keyword>
<evidence type="ECO:0000256" key="3">
    <source>
        <dbReference type="ARBA" id="ARBA00022475"/>
    </source>
</evidence>
<keyword evidence="4 8" id="KW-0812">Transmembrane</keyword>
<name>A0A7S1BNS9_9STRA</name>
<protein>
    <recommendedName>
        <fullName evidence="11">Bestrophin homolog</fullName>
    </recommendedName>
</protein>
<evidence type="ECO:0000256" key="1">
    <source>
        <dbReference type="ARBA" id="ARBA00004651"/>
    </source>
</evidence>
<evidence type="ECO:0000256" key="8">
    <source>
        <dbReference type="SAM" id="Phobius"/>
    </source>
</evidence>
<organism evidence="10">
    <name type="scientific">Corethron hystrix</name>
    <dbReference type="NCBI Taxonomy" id="216773"/>
    <lineage>
        <taxon>Eukaryota</taxon>
        <taxon>Sar</taxon>
        <taxon>Stramenopiles</taxon>
        <taxon>Ochrophyta</taxon>
        <taxon>Bacillariophyta</taxon>
        <taxon>Coscinodiscophyceae</taxon>
        <taxon>Corethrophycidae</taxon>
        <taxon>Corethrales</taxon>
        <taxon>Corethraceae</taxon>
        <taxon>Corethron</taxon>
    </lineage>
</organism>
<proteinExistence type="predicted"/>
<keyword evidence="2" id="KW-0813">Transport</keyword>
<keyword evidence="3" id="KW-1003">Cell membrane</keyword>
<feature type="transmembrane region" description="Helical" evidence="8">
    <location>
        <begin position="359"/>
        <end position="377"/>
    </location>
</feature>
<dbReference type="AlphaFoldDB" id="A0A7S1BNS9"/>
<dbReference type="Pfam" id="PF25539">
    <property type="entry name" value="Bestrophin_2"/>
    <property type="match status" value="1"/>
</dbReference>
<evidence type="ECO:0000256" key="5">
    <source>
        <dbReference type="ARBA" id="ARBA00022989"/>
    </source>
</evidence>
<dbReference type="InterPro" id="IPR044669">
    <property type="entry name" value="YneE/VCCN1/2-like"/>
</dbReference>
<evidence type="ECO:0000256" key="6">
    <source>
        <dbReference type="ARBA" id="ARBA00023065"/>
    </source>
</evidence>
<evidence type="ECO:0000256" key="7">
    <source>
        <dbReference type="ARBA" id="ARBA00023136"/>
    </source>
</evidence>
<feature type="signal peptide" evidence="9">
    <location>
        <begin position="1"/>
        <end position="28"/>
    </location>
</feature>